<evidence type="ECO:0000256" key="2">
    <source>
        <dbReference type="ARBA" id="ARBA00022692"/>
    </source>
</evidence>
<dbReference type="AlphaFoldDB" id="A0A6V7VQX7"/>
<dbReference type="EMBL" id="CAJEWN010000285">
    <property type="protein sequence ID" value="CAD2176858.1"/>
    <property type="molecule type" value="Genomic_DNA"/>
</dbReference>
<feature type="region of interest" description="Disordered" evidence="5">
    <location>
        <begin position="506"/>
        <end position="531"/>
    </location>
</feature>
<sequence>MKQPLSLFSSEASTSNTESSSTSSSPTTFLNKMSNTSLPQLITSTTLNVIQELTKNVNNDNDEQFKHHLHPPVEFPSSIEIEEKEILLQNCFESDRFVQFQYTMDDLLLAASTGSTLFNLLVIFCAFRLFKRSGDTMHVFIINMTFGDLLLTVFCHPNEFLIRKHAFLRHVHLCAIIHYCNWLGLAVSGLSLTLLNVDKLIYFRWPLSYERAMSKRRAVCLCVGVWGVSLGFVSYVWLENIVFVTTDCMLQMADNSKYFYEIFMILFCVLPVSSSLVVSTYLFRLTRQKLNSPIGPTSQAANVDMPTFKSKLKSLVFIFATTAWTSFSLLPYRIFNICRIHLFDWPNIGCEQRVIMNWIAWILLYLLTLNPIVNPLITTLIYAPYRLHLKRLLLHIPRGNRLQYSAYTRDANTENSQITVRRGRRRCGVSNTSGTVDNQRLLLSSNKNINDDIKTTNRQTNNTITSSCCGDSSTTTSTSSRHLPPSIPLVNIDGNSSIKREFSSSADAPLSAKSSCANSSTNSSSAKSAMLNGTATISPKFVFVDEEENDNNND</sequence>
<feature type="transmembrane region" description="Helical" evidence="6">
    <location>
        <begin position="107"/>
        <end position="130"/>
    </location>
</feature>
<feature type="compositionally biased region" description="Low complexity" evidence="5">
    <location>
        <begin position="463"/>
        <end position="480"/>
    </location>
</feature>
<evidence type="ECO:0000313" key="8">
    <source>
        <dbReference type="EMBL" id="CAD2176858.1"/>
    </source>
</evidence>
<name>A0A6V7VQX7_MELEN</name>
<evidence type="ECO:0000256" key="3">
    <source>
        <dbReference type="ARBA" id="ARBA00022989"/>
    </source>
</evidence>
<dbReference type="Pfam" id="PF00001">
    <property type="entry name" value="7tm_1"/>
    <property type="match status" value="1"/>
</dbReference>
<keyword evidence="3 6" id="KW-1133">Transmembrane helix</keyword>
<gene>
    <name evidence="8" type="ORF">MENT_LOCUS28696</name>
</gene>
<accession>A0A6V7VQX7</accession>
<feature type="transmembrane region" description="Helical" evidence="6">
    <location>
        <begin position="218"/>
        <end position="238"/>
    </location>
</feature>
<feature type="region of interest" description="Disordered" evidence="5">
    <location>
        <begin position="451"/>
        <end position="494"/>
    </location>
</feature>
<evidence type="ECO:0000259" key="7">
    <source>
        <dbReference type="PROSITE" id="PS50262"/>
    </source>
</evidence>
<feature type="transmembrane region" description="Helical" evidence="6">
    <location>
        <begin position="137"/>
        <end position="156"/>
    </location>
</feature>
<dbReference type="InterPro" id="IPR000276">
    <property type="entry name" value="GPCR_Rhodpsn"/>
</dbReference>
<dbReference type="Proteomes" id="UP000580250">
    <property type="component" value="Unassembled WGS sequence"/>
</dbReference>
<dbReference type="CDD" id="cd00637">
    <property type="entry name" value="7tm_classA_rhodopsin-like"/>
    <property type="match status" value="1"/>
</dbReference>
<dbReference type="GO" id="GO:0016020">
    <property type="term" value="C:membrane"/>
    <property type="evidence" value="ECO:0007669"/>
    <property type="project" value="UniProtKB-SubCell"/>
</dbReference>
<dbReference type="GO" id="GO:0008188">
    <property type="term" value="F:neuropeptide receptor activity"/>
    <property type="evidence" value="ECO:0007669"/>
    <property type="project" value="InterPro"/>
</dbReference>
<feature type="transmembrane region" description="Helical" evidence="6">
    <location>
        <begin position="355"/>
        <end position="383"/>
    </location>
</feature>
<feature type="domain" description="G-protein coupled receptors family 1 profile" evidence="7">
    <location>
        <begin position="118"/>
        <end position="378"/>
    </location>
</feature>
<feature type="transmembrane region" description="Helical" evidence="6">
    <location>
        <begin position="258"/>
        <end position="283"/>
    </location>
</feature>
<evidence type="ECO:0000256" key="4">
    <source>
        <dbReference type="ARBA" id="ARBA00023136"/>
    </source>
</evidence>
<keyword evidence="4 6" id="KW-0472">Membrane</keyword>
<feature type="transmembrane region" description="Helical" evidence="6">
    <location>
        <begin position="315"/>
        <end position="335"/>
    </location>
</feature>
<comment type="subcellular location">
    <subcellularLocation>
        <location evidence="1">Membrane</location>
    </subcellularLocation>
</comment>
<feature type="region of interest" description="Disordered" evidence="5">
    <location>
        <begin position="1"/>
        <end position="29"/>
    </location>
</feature>
<dbReference type="InterPro" id="IPR039952">
    <property type="entry name" value="Aex-2"/>
</dbReference>
<organism evidence="8 9">
    <name type="scientific">Meloidogyne enterolobii</name>
    <name type="common">Root-knot nematode worm</name>
    <name type="synonym">Meloidogyne mayaguensis</name>
    <dbReference type="NCBI Taxonomy" id="390850"/>
    <lineage>
        <taxon>Eukaryota</taxon>
        <taxon>Metazoa</taxon>
        <taxon>Ecdysozoa</taxon>
        <taxon>Nematoda</taxon>
        <taxon>Chromadorea</taxon>
        <taxon>Rhabditida</taxon>
        <taxon>Tylenchina</taxon>
        <taxon>Tylenchomorpha</taxon>
        <taxon>Tylenchoidea</taxon>
        <taxon>Meloidogynidae</taxon>
        <taxon>Meloidogyninae</taxon>
        <taxon>Meloidogyne</taxon>
    </lineage>
</organism>
<dbReference type="PANTHER" id="PTHR21643">
    <property type="entry name" value="G-PROTEIN COUPLED RECEPTORS FAMILY 1 PROFILE DOMAIN-CONTAINING PROTEIN-RELATED"/>
    <property type="match status" value="1"/>
</dbReference>
<reference evidence="8 9" key="1">
    <citation type="submission" date="2020-08" db="EMBL/GenBank/DDBJ databases">
        <authorList>
            <person name="Koutsovoulos G."/>
            <person name="Danchin GJ E."/>
        </authorList>
    </citation>
    <scope>NUCLEOTIDE SEQUENCE [LARGE SCALE GENOMIC DNA]</scope>
</reference>
<comment type="caution">
    <text evidence="8">The sequence shown here is derived from an EMBL/GenBank/DDBJ whole genome shotgun (WGS) entry which is preliminary data.</text>
</comment>
<evidence type="ECO:0000313" key="9">
    <source>
        <dbReference type="Proteomes" id="UP000580250"/>
    </source>
</evidence>
<protein>
    <recommendedName>
        <fullName evidence="7">G-protein coupled receptors family 1 profile domain-containing protein</fullName>
    </recommendedName>
</protein>
<dbReference type="PROSITE" id="PS50262">
    <property type="entry name" value="G_PROTEIN_RECEP_F1_2"/>
    <property type="match status" value="1"/>
</dbReference>
<feature type="transmembrane region" description="Helical" evidence="6">
    <location>
        <begin position="176"/>
        <end position="197"/>
    </location>
</feature>
<dbReference type="InterPro" id="IPR017452">
    <property type="entry name" value="GPCR_Rhodpsn_7TM"/>
</dbReference>
<feature type="compositionally biased region" description="Low complexity" evidence="5">
    <location>
        <begin position="9"/>
        <end position="28"/>
    </location>
</feature>
<evidence type="ECO:0000256" key="5">
    <source>
        <dbReference type="SAM" id="MobiDB-lite"/>
    </source>
</evidence>
<feature type="compositionally biased region" description="Low complexity" evidence="5">
    <location>
        <begin position="511"/>
        <end position="529"/>
    </location>
</feature>
<evidence type="ECO:0000256" key="6">
    <source>
        <dbReference type="SAM" id="Phobius"/>
    </source>
</evidence>
<dbReference type="Gene3D" id="1.20.1070.10">
    <property type="entry name" value="Rhodopsin 7-helix transmembrane proteins"/>
    <property type="match status" value="1"/>
</dbReference>
<proteinExistence type="predicted"/>
<keyword evidence="2 6" id="KW-0812">Transmembrane</keyword>
<evidence type="ECO:0000256" key="1">
    <source>
        <dbReference type="ARBA" id="ARBA00004370"/>
    </source>
</evidence>
<dbReference type="PANTHER" id="PTHR21643:SF3">
    <property type="entry name" value="G-PROTEIN COUPLED RECEPTORS FAMILY 1 PROFILE DOMAIN-CONTAINING PROTEIN"/>
    <property type="match status" value="1"/>
</dbReference>
<dbReference type="SUPFAM" id="SSF81321">
    <property type="entry name" value="Family A G protein-coupled receptor-like"/>
    <property type="match status" value="1"/>
</dbReference>
<dbReference type="OrthoDB" id="2132067at2759"/>